<dbReference type="EMBL" id="FOLM01000023">
    <property type="protein sequence ID" value="SFD66183.1"/>
    <property type="molecule type" value="Genomic_DNA"/>
</dbReference>
<evidence type="ECO:0000313" key="2">
    <source>
        <dbReference type="EMBL" id="SFD66183.1"/>
    </source>
</evidence>
<name>A0A1I1UBN7_9ACTN</name>
<accession>A0A1I1UBN7</accession>
<evidence type="ECO:0000313" key="3">
    <source>
        <dbReference type="Proteomes" id="UP000199207"/>
    </source>
</evidence>
<feature type="region of interest" description="Disordered" evidence="1">
    <location>
        <begin position="1"/>
        <end position="21"/>
    </location>
</feature>
<dbReference type="AlphaFoldDB" id="A0A1I1UBN7"/>
<gene>
    <name evidence="2" type="ORF">SAMN05421773_1232</name>
</gene>
<proteinExistence type="predicted"/>
<sequence length="93" mass="9141">MSVPKEPGGFAGDAEDRDGAAWVPGVPYVRGWEDAESAGAALAAALRLAGVDGVSARPDADADGSGAVLPACPVSADEVLRAWALAAAPGRIG</sequence>
<dbReference type="RefSeq" id="WP_093841391.1">
    <property type="nucleotide sequence ID" value="NZ_FOLM01000023.1"/>
</dbReference>
<organism evidence="2 3">
    <name type="scientific">Streptomyces aidingensis</name>
    <dbReference type="NCBI Taxonomy" id="910347"/>
    <lineage>
        <taxon>Bacteria</taxon>
        <taxon>Bacillati</taxon>
        <taxon>Actinomycetota</taxon>
        <taxon>Actinomycetes</taxon>
        <taxon>Kitasatosporales</taxon>
        <taxon>Streptomycetaceae</taxon>
        <taxon>Streptomyces</taxon>
    </lineage>
</organism>
<dbReference type="Proteomes" id="UP000199207">
    <property type="component" value="Unassembled WGS sequence"/>
</dbReference>
<dbReference type="OrthoDB" id="4351011at2"/>
<reference evidence="2 3" key="1">
    <citation type="submission" date="2016-10" db="EMBL/GenBank/DDBJ databases">
        <authorList>
            <person name="de Groot N.N."/>
        </authorList>
    </citation>
    <scope>NUCLEOTIDE SEQUENCE [LARGE SCALE GENOMIC DNA]</scope>
    <source>
        <strain evidence="2 3">CGMCC 4.5739</strain>
    </source>
</reference>
<protein>
    <submittedName>
        <fullName evidence="2">Uncharacterized protein</fullName>
    </submittedName>
</protein>
<evidence type="ECO:0000256" key="1">
    <source>
        <dbReference type="SAM" id="MobiDB-lite"/>
    </source>
</evidence>
<keyword evidence="3" id="KW-1185">Reference proteome</keyword>